<organism evidence="2 3">
    <name type="scientific">Uruburuella testudinis</name>
    <dbReference type="NCBI Taxonomy" id="1282863"/>
    <lineage>
        <taxon>Bacteria</taxon>
        <taxon>Pseudomonadati</taxon>
        <taxon>Pseudomonadota</taxon>
        <taxon>Betaproteobacteria</taxon>
        <taxon>Neisseriales</taxon>
        <taxon>Neisseriaceae</taxon>
        <taxon>Uruburuella</taxon>
    </lineage>
</organism>
<evidence type="ECO:0000313" key="3">
    <source>
        <dbReference type="Proteomes" id="UP000829817"/>
    </source>
</evidence>
<protein>
    <submittedName>
        <fullName evidence="2">NemA protein</fullName>
    </submittedName>
</protein>
<evidence type="ECO:0000313" key="2">
    <source>
        <dbReference type="EMBL" id="UOO82829.1"/>
    </source>
</evidence>
<dbReference type="Proteomes" id="UP000829817">
    <property type="component" value="Chromosome"/>
</dbReference>
<dbReference type="EMBL" id="CP091508">
    <property type="protein sequence ID" value="UOO82829.1"/>
    <property type="molecule type" value="Genomic_DNA"/>
</dbReference>
<reference evidence="2 3" key="1">
    <citation type="journal article" date="2022" name="Res Sq">
        <title>Evolution of multicellular longitudinally dividing oral cavity symbionts (Neisseriaceae).</title>
        <authorList>
            <person name="Nyongesa S."/>
            <person name="Weber P."/>
            <person name="Bernet E."/>
            <person name="Pullido F."/>
            <person name="Nieckarz M."/>
            <person name="Delaby M."/>
            <person name="Nieves C."/>
            <person name="Viehboeck T."/>
            <person name="Krause N."/>
            <person name="Rivera-Millot A."/>
            <person name="Nakamura A."/>
            <person name="Vischer N."/>
            <person name="VanNieuwenhze M."/>
            <person name="Brun Y."/>
            <person name="Cava F."/>
            <person name="Bulgheresi S."/>
            <person name="Veyrier F."/>
        </authorList>
    </citation>
    <scope>NUCLEOTIDE SEQUENCE [LARGE SCALE GENOMIC DNA]</scope>
    <source>
        <strain evidence="2 3">CCUG 63373m</strain>
    </source>
</reference>
<dbReference type="PROSITE" id="PS51257">
    <property type="entry name" value="PROKAR_LIPOPROTEIN"/>
    <property type="match status" value="1"/>
</dbReference>
<accession>A0ABY4DVT9</accession>
<feature type="chain" id="PRO_5045149776" evidence="1">
    <location>
        <begin position="21"/>
        <end position="162"/>
    </location>
</feature>
<keyword evidence="3" id="KW-1185">Reference proteome</keyword>
<proteinExistence type="predicted"/>
<sequence>MKQMALAAAFAAILSACTVGTPGMSVGLGMGTSIGRHVGLGTSINIPVGLDKTRAGTTNDSGINVIEEQIVTYFDAQGNTQNTVARGGFHRQLLNKRDNEYIVQDFYSDNNRKRTDPYTLSRNQLMRFRAHPDNGTLTTYAYNGNLMQQQVYQNGRLINAKY</sequence>
<name>A0ABY4DVT9_9NEIS</name>
<feature type="signal peptide" evidence="1">
    <location>
        <begin position="1"/>
        <end position="20"/>
    </location>
</feature>
<dbReference type="RefSeq" id="WP_244786914.1">
    <property type="nucleotide sequence ID" value="NZ_CP091508.1"/>
</dbReference>
<evidence type="ECO:0000256" key="1">
    <source>
        <dbReference type="SAM" id="SignalP"/>
    </source>
</evidence>
<gene>
    <name evidence="2" type="ORF">LVJ83_05050</name>
</gene>
<keyword evidence="1" id="KW-0732">Signal</keyword>